<organism evidence="5 6">
    <name type="scientific">Rotaria sordida</name>
    <dbReference type="NCBI Taxonomy" id="392033"/>
    <lineage>
        <taxon>Eukaryota</taxon>
        <taxon>Metazoa</taxon>
        <taxon>Spiralia</taxon>
        <taxon>Gnathifera</taxon>
        <taxon>Rotifera</taxon>
        <taxon>Eurotatoria</taxon>
        <taxon>Bdelloidea</taxon>
        <taxon>Philodinida</taxon>
        <taxon>Philodinidae</taxon>
        <taxon>Rotaria</taxon>
    </lineage>
</organism>
<evidence type="ECO:0000256" key="1">
    <source>
        <dbReference type="ARBA" id="ARBA00022737"/>
    </source>
</evidence>
<feature type="repeat" description="TPR" evidence="3">
    <location>
        <begin position="480"/>
        <end position="513"/>
    </location>
</feature>
<dbReference type="PANTHER" id="PTHR45641:SF1">
    <property type="entry name" value="AAA+ ATPASE DOMAIN-CONTAINING PROTEIN"/>
    <property type="match status" value="1"/>
</dbReference>
<feature type="repeat" description="TPR" evidence="3">
    <location>
        <begin position="564"/>
        <end position="597"/>
    </location>
</feature>
<keyword evidence="4" id="KW-0505">Motor protein</keyword>
<keyword evidence="2 3" id="KW-0802">TPR repeat</keyword>
<comment type="subunit">
    <text evidence="4">Oligomeric complex composed of two heavy chains and two light chains.</text>
</comment>
<dbReference type="Proteomes" id="UP000663823">
    <property type="component" value="Unassembled WGS sequence"/>
</dbReference>
<comment type="function">
    <text evidence="4">Kinesin is a microtubule-associated force-producing protein that play a role in organelle transport.</text>
</comment>
<keyword evidence="4" id="KW-0493">Microtubule</keyword>
<dbReference type="EMBL" id="CAJOAX010016876">
    <property type="protein sequence ID" value="CAF4168288.1"/>
    <property type="molecule type" value="Genomic_DNA"/>
</dbReference>
<comment type="subcellular location">
    <subcellularLocation>
        <location evidence="4">Cytoplasm</location>
        <location evidence="4">Cytoskeleton</location>
    </subcellularLocation>
</comment>
<accession>A0A819Z564</accession>
<dbReference type="GO" id="GO:0005871">
    <property type="term" value="C:kinesin complex"/>
    <property type="evidence" value="ECO:0007669"/>
    <property type="project" value="UniProtKB-UniRule"/>
</dbReference>
<evidence type="ECO:0000256" key="2">
    <source>
        <dbReference type="ARBA" id="ARBA00022803"/>
    </source>
</evidence>
<name>A0A819Z564_9BILA</name>
<evidence type="ECO:0000256" key="4">
    <source>
        <dbReference type="RuleBase" id="RU367020"/>
    </source>
</evidence>
<dbReference type="InterPro" id="IPR019734">
    <property type="entry name" value="TPR_rpt"/>
</dbReference>
<feature type="repeat" description="TPR" evidence="3">
    <location>
        <begin position="438"/>
        <end position="471"/>
    </location>
</feature>
<comment type="caution">
    <text evidence="5">The sequence shown here is derived from an EMBL/GenBank/DDBJ whole genome shotgun (WGS) entry which is preliminary data.</text>
</comment>
<proteinExistence type="inferred from homology"/>
<dbReference type="GO" id="GO:0005874">
    <property type="term" value="C:microtubule"/>
    <property type="evidence" value="ECO:0007669"/>
    <property type="project" value="UniProtKB-UniRule"/>
</dbReference>
<dbReference type="Gene3D" id="1.25.40.10">
    <property type="entry name" value="Tetratricopeptide repeat domain"/>
    <property type="match status" value="3"/>
</dbReference>
<dbReference type="InterPro" id="IPR011990">
    <property type="entry name" value="TPR-like_helical_dom_sf"/>
</dbReference>
<evidence type="ECO:0000313" key="5">
    <source>
        <dbReference type="EMBL" id="CAF4168288.1"/>
    </source>
</evidence>
<feature type="repeat" description="TPR" evidence="3">
    <location>
        <begin position="522"/>
        <end position="555"/>
    </location>
</feature>
<dbReference type="AlphaFoldDB" id="A0A819Z564"/>
<sequence>MENQKTTPAASEQSAIATTNSTAALPQSVPQILENFLLIWLDTNFDESKGDYKQSIHDLRHIVATITIFKDIDQCVDFVTDIKDEKIFMIVSGSLEQYIISEIQACPQLDSIYVFCENQSIHEPWAKTISKVKGVYTKIESICKELQIDCKNCDRAMISISYNGIDPLFMYTQLLKEAFLEIEDDDTKSIKELVDYCSRHNDASPTTLEKLEREYRLHSPIWWYTGPFFIYSMLNHGLRLMDVDVMLKMGFFIRHLHQRIEKLHGDQQSSMSTSGPFTVFRGQGNYSEAFRSLQKGLQIRKTILPANDPALAKSYHCIAALYENMGEYSKALLSNERSLEIKKIALPPNHPDIASSYNNIAAVYTKMGEYSKALSSYEQSLEIQKIALPLNHPDLANTYNNIAVVYDYMADYSKALSSHERALKIRKIALPPNHTDLAASYNNIGSVYNNMGEYSKALSSYERSLEIRKIAHPSNHPYLASSHTNIGTVYESMGEYSKAHSSYQQALAIDQIALPPNHPDVAADHNNIGNVYNTMGEYSKALSSYERSLEIRKVALPPNHPSLANSYNNIGAVYFNMGEYSRALSSYEQSLEMRKIALPSNHPDFAQSYNNIGVVYHHMGEDSKAL</sequence>
<dbReference type="Pfam" id="PF13424">
    <property type="entry name" value="TPR_12"/>
    <property type="match status" value="3"/>
</dbReference>
<dbReference type="SMART" id="SM00028">
    <property type="entry name" value="TPR"/>
    <property type="match status" value="7"/>
</dbReference>
<reference evidence="5" key="1">
    <citation type="submission" date="2021-02" db="EMBL/GenBank/DDBJ databases">
        <authorList>
            <person name="Nowell W R."/>
        </authorList>
    </citation>
    <scope>NUCLEOTIDE SEQUENCE</scope>
</reference>
<dbReference type="PROSITE" id="PS50005">
    <property type="entry name" value="TPR"/>
    <property type="match status" value="6"/>
</dbReference>
<keyword evidence="4" id="KW-0206">Cytoskeleton</keyword>
<dbReference type="PANTHER" id="PTHR45641">
    <property type="entry name" value="TETRATRICOPEPTIDE REPEAT PROTEIN (AFU_ORTHOLOGUE AFUA_6G03870)"/>
    <property type="match status" value="1"/>
</dbReference>
<dbReference type="SUPFAM" id="SSF48452">
    <property type="entry name" value="TPR-like"/>
    <property type="match status" value="1"/>
</dbReference>
<keyword evidence="1" id="KW-0677">Repeat</keyword>
<evidence type="ECO:0000256" key="3">
    <source>
        <dbReference type="PROSITE-ProRule" id="PRU00339"/>
    </source>
</evidence>
<dbReference type="PRINTS" id="PR00381">
    <property type="entry name" value="KINESINLIGHT"/>
</dbReference>
<comment type="similarity">
    <text evidence="4">Belongs to the kinesin light chain family.</text>
</comment>
<gene>
    <name evidence="5" type="ORF">OTI717_LOCUS37065</name>
</gene>
<dbReference type="PROSITE" id="PS50293">
    <property type="entry name" value="TPR_REGION"/>
    <property type="match status" value="5"/>
</dbReference>
<protein>
    <recommendedName>
        <fullName evidence="4">Kinesin light chain</fullName>
    </recommendedName>
</protein>
<keyword evidence="4" id="KW-0963">Cytoplasm</keyword>
<dbReference type="Pfam" id="PF13374">
    <property type="entry name" value="TPR_10"/>
    <property type="match status" value="1"/>
</dbReference>
<feature type="repeat" description="TPR" evidence="3">
    <location>
        <begin position="354"/>
        <end position="387"/>
    </location>
</feature>
<evidence type="ECO:0000313" key="6">
    <source>
        <dbReference type="Proteomes" id="UP000663823"/>
    </source>
</evidence>
<feature type="repeat" description="TPR" evidence="3">
    <location>
        <begin position="396"/>
        <end position="429"/>
    </location>
</feature>